<dbReference type="EMBL" id="QJJU01000028">
    <property type="protein sequence ID" value="PXX01545.1"/>
    <property type="molecule type" value="Genomic_DNA"/>
</dbReference>
<dbReference type="Gene3D" id="1.20.1260.20">
    <property type="entry name" value="PPE superfamily"/>
    <property type="match status" value="1"/>
</dbReference>
<dbReference type="OrthoDB" id="4696168at2"/>
<keyword evidence="5" id="KW-1185">Reference proteome</keyword>
<feature type="compositionally biased region" description="Gly residues" evidence="2">
    <location>
        <begin position="463"/>
        <end position="481"/>
    </location>
</feature>
<gene>
    <name evidence="4" type="ORF">C8E89_12831</name>
</gene>
<feature type="compositionally biased region" description="Pro residues" evidence="2">
    <location>
        <begin position="421"/>
        <end position="437"/>
    </location>
</feature>
<dbReference type="Proteomes" id="UP000247781">
    <property type="component" value="Unassembled WGS sequence"/>
</dbReference>
<evidence type="ECO:0000313" key="4">
    <source>
        <dbReference type="EMBL" id="PXX01545.1"/>
    </source>
</evidence>
<organism evidence="4 5">
    <name type="scientific">Mycolicibacterium moriokaense</name>
    <dbReference type="NCBI Taxonomy" id="39691"/>
    <lineage>
        <taxon>Bacteria</taxon>
        <taxon>Bacillati</taxon>
        <taxon>Actinomycetota</taxon>
        <taxon>Actinomycetes</taxon>
        <taxon>Mycobacteriales</taxon>
        <taxon>Mycobacteriaceae</taxon>
        <taxon>Mycolicibacterium</taxon>
    </lineage>
</organism>
<name>A0A318H866_9MYCO</name>
<dbReference type="InterPro" id="IPR038332">
    <property type="entry name" value="PPE_sf"/>
</dbReference>
<dbReference type="Pfam" id="PF00823">
    <property type="entry name" value="PPE"/>
    <property type="match status" value="1"/>
</dbReference>
<dbReference type="AlphaFoldDB" id="A0A318H866"/>
<feature type="compositionally biased region" description="Low complexity" evidence="2">
    <location>
        <begin position="449"/>
        <end position="462"/>
    </location>
</feature>
<sequence length="550" mass="54720">MIQVDPSGLAGAAQRIADVLAELMGGDPAHPPLGADPASAGAAARLSTAGASLVAVIGEQALGLAATAAQLLNVSTTFDAQDLYNKSGLEKLGVPDMVGATGWAPPSPPIPPDVRPPLTPPPPLPAEVLATAVHSGDPNAGEAFISAWRQLVSALEGAADTVRSVGAQLPEQWDSPVSTDAVRDHLDRYAQALDTSASRAQTLAWQAGRHGEQNTQARNDIPPPQQFEQLRQQIQTVSAANIASGGKYATQLTQLMGEKTALDTKAAQGYNAFHSETESTTAGDGEATDGAAGTSGVPGDPAAGAGKDPRQPGPGDSAEQMSPEKAGQLASMLPQLIPTLLGAAGGLVGGLMKAPETLMQAGSQMAGQVSQELGGLMKSGLDADKLEKASRSVDSGLGAGKGLGAGGGGGGTMPAGGGPASTPPAVTPTTGPPPNLPSMPSGGLPQPVSSAGASSGTMPMGMPMGGLAGAGHGAGAGGQGGQEPPQRTKKVVTPPEPHTESVTGKANADRIAFSAGASAGRGPEPPDDDPPQSPRPVVRRITMPSRDDEL</sequence>
<feature type="region of interest" description="Disordered" evidence="2">
    <location>
        <begin position="276"/>
        <end position="326"/>
    </location>
</feature>
<protein>
    <submittedName>
        <fullName evidence="4">PPE family protein</fullName>
    </submittedName>
</protein>
<evidence type="ECO:0000259" key="3">
    <source>
        <dbReference type="Pfam" id="PF00823"/>
    </source>
</evidence>
<evidence type="ECO:0000256" key="2">
    <source>
        <dbReference type="SAM" id="MobiDB-lite"/>
    </source>
</evidence>
<reference evidence="4 5" key="2">
    <citation type="submission" date="2018-06" db="EMBL/GenBank/DDBJ databases">
        <title>Sequencing of bacterial isolates from soil warming experiment in Harvard Forest, Massachusetts, USA.</title>
        <authorList>
            <person name="Deangelis K.PhD."/>
        </authorList>
    </citation>
    <scope>NUCLEOTIDE SEQUENCE [LARGE SCALE GENOMIC DNA]</scope>
    <source>
        <strain evidence="4 5">GAS496</strain>
    </source>
</reference>
<accession>A0A318H866</accession>
<feature type="domain" description="PPE" evidence="3">
    <location>
        <begin position="124"/>
        <end position="278"/>
    </location>
</feature>
<feature type="region of interest" description="Disordered" evidence="2">
    <location>
        <begin position="392"/>
        <end position="550"/>
    </location>
</feature>
<comment type="caution">
    <text evidence="4">The sequence shown here is derived from an EMBL/GenBank/DDBJ whole genome shotgun (WGS) entry which is preliminary data.</text>
</comment>
<dbReference type="InterPro" id="IPR000030">
    <property type="entry name" value="PPE_dom"/>
</dbReference>
<reference evidence="5" key="1">
    <citation type="submission" date="2018-05" db="EMBL/GenBank/DDBJ databases">
        <authorList>
            <person name="Deangelis K."/>
            <person name="Huntemann M."/>
            <person name="Clum A."/>
            <person name="Pillay M."/>
            <person name="Palaniappan K."/>
            <person name="Varghese N."/>
            <person name="Mikhailova N."/>
            <person name="Stamatis D."/>
            <person name="Reddy T."/>
            <person name="Daum C."/>
            <person name="Shapiro N."/>
            <person name="Ivanova N."/>
            <person name="Kyrpides N."/>
            <person name="Woyke T."/>
        </authorList>
    </citation>
    <scope>NUCLEOTIDE SEQUENCE [LARGE SCALE GENOMIC DNA]</scope>
    <source>
        <strain evidence="5">GAS496</strain>
    </source>
</reference>
<feature type="compositionally biased region" description="Gly residues" evidence="2">
    <location>
        <begin position="397"/>
        <end position="419"/>
    </location>
</feature>
<feature type="compositionally biased region" description="Low complexity" evidence="2">
    <location>
        <begin position="280"/>
        <end position="294"/>
    </location>
</feature>
<evidence type="ECO:0000256" key="1">
    <source>
        <dbReference type="ARBA" id="ARBA00010652"/>
    </source>
</evidence>
<dbReference type="SUPFAM" id="SSF140459">
    <property type="entry name" value="PE/PPE dimer-like"/>
    <property type="match status" value="1"/>
</dbReference>
<dbReference type="RefSeq" id="WP_110319442.1">
    <property type="nucleotide sequence ID" value="NZ_QJJU01000028.1"/>
</dbReference>
<comment type="similarity">
    <text evidence="1">Belongs to the mycobacterial PPE family.</text>
</comment>
<proteinExistence type="inferred from homology"/>
<evidence type="ECO:0000313" key="5">
    <source>
        <dbReference type="Proteomes" id="UP000247781"/>
    </source>
</evidence>